<evidence type="ECO:0000313" key="1">
    <source>
        <dbReference type="EMBL" id="MPN12446.1"/>
    </source>
</evidence>
<name>A0A645FFR4_9ZZZZ</name>
<dbReference type="AlphaFoldDB" id="A0A645FFR4"/>
<gene>
    <name evidence="1" type="ORF">SDC9_159764</name>
</gene>
<reference evidence="1" key="1">
    <citation type="submission" date="2019-08" db="EMBL/GenBank/DDBJ databases">
        <authorList>
            <person name="Kucharzyk K."/>
            <person name="Murdoch R.W."/>
            <person name="Higgins S."/>
            <person name="Loffler F."/>
        </authorList>
    </citation>
    <scope>NUCLEOTIDE SEQUENCE</scope>
</reference>
<dbReference type="EMBL" id="VSSQ01058794">
    <property type="protein sequence ID" value="MPN12446.1"/>
    <property type="molecule type" value="Genomic_DNA"/>
</dbReference>
<sequence>MEQFIQGGETGFVLAVAIHDLTQQGDLFDALRNQAFRLFEDLFRRAAAFNAAAVGDDAVGTGVRTAVNNGDKAAHLFARLKIWQFDIAIHQRIAAHGGGSFFIMNIALDQKFDQRGGIRRGRKNVY</sequence>
<proteinExistence type="predicted"/>
<organism evidence="1">
    <name type="scientific">bioreactor metagenome</name>
    <dbReference type="NCBI Taxonomy" id="1076179"/>
    <lineage>
        <taxon>unclassified sequences</taxon>
        <taxon>metagenomes</taxon>
        <taxon>ecological metagenomes</taxon>
    </lineage>
</organism>
<protein>
    <submittedName>
        <fullName evidence="1">Uncharacterized protein</fullName>
    </submittedName>
</protein>
<comment type="caution">
    <text evidence="1">The sequence shown here is derived from an EMBL/GenBank/DDBJ whole genome shotgun (WGS) entry which is preliminary data.</text>
</comment>
<accession>A0A645FFR4</accession>